<gene>
    <name evidence="1" type="ORF">KUF71_023205</name>
</gene>
<dbReference type="AlphaFoldDB" id="A0AAE1H383"/>
<name>A0AAE1H383_9NEOP</name>
<proteinExistence type="predicted"/>
<protein>
    <submittedName>
        <fullName evidence="1">Ankyrin repeat and KH domain-containing protein</fullName>
    </submittedName>
</protein>
<dbReference type="EMBL" id="JAHWGI010000337">
    <property type="protein sequence ID" value="KAK3913748.1"/>
    <property type="molecule type" value="Genomic_DNA"/>
</dbReference>
<dbReference type="Proteomes" id="UP001219518">
    <property type="component" value="Unassembled WGS sequence"/>
</dbReference>
<comment type="caution">
    <text evidence="1">The sequence shown here is derived from an EMBL/GenBank/DDBJ whole genome shotgun (WGS) entry which is preliminary data.</text>
</comment>
<organism evidence="1 2">
    <name type="scientific">Frankliniella fusca</name>
    <dbReference type="NCBI Taxonomy" id="407009"/>
    <lineage>
        <taxon>Eukaryota</taxon>
        <taxon>Metazoa</taxon>
        <taxon>Ecdysozoa</taxon>
        <taxon>Arthropoda</taxon>
        <taxon>Hexapoda</taxon>
        <taxon>Insecta</taxon>
        <taxon>Pterygota</taxon>
        <taxon>Neoptera</taxon>
        <taxon>Paraneoptera</taxon>
        <taxon>Thysanoptera</taxon>
        <taxon>Terebrantia</taxon>
        <taxon>Thripoidea</taxon>
        <taxon>Thripidae</taxon>
        <taxon>Frankliniella</taxon>
    </lineage>
</organism>
<reference evidence="1" key="2">
    <citation type="journal article" date="2023" name="BMC Genomics">
        <title>Pest status, molecular evolution, and epigenetic factors derived from the genome assembly of Frankliniella fusca, a thysanopteran phytovirus vector.</title>
        <authorList>
            <person name="Catto M.A."/>
            <person name="Labadie P.E."/>
            <person name="Jacobson A.L."/>
            <person name="Kennedy G.G."/>
            <person name="Srinivasan R."/>
            <person name="Hunt B.G."/>
        </authorList>
    </citation>
    <scope>NUCLEOTIDE SEQUENCE</scope>
    <source>
        <strain evidence="1">PL_HMW_Pooled</strain>
    </source>
</reference>
<accession>A0AAE1H383</accession>
<evidence type="ECO:0000313" key="1">
    <source>
        <dbReference type="EMBL" id="KAK3913748.1"/>
    </source>
</evidence>
<evidence type="ECO:0000313" key="2">
    <source>
        <dbReference type="Proteomes" id="UP001219518"/>
    </source>
</evidence>
<sequence>MEAPGKSPVAEDSSSSLVHLKPTKLGTMKVLALILLSAALVSAQSDGRRHKRGGLGLGVISDTHTSVSDEFSLEHVPVAAAAPAVPAAALVPPPPALAPNGWPILAQGHAHLTGVTFHKAVKVAVKHPVPVPYPRPVAVPVQVPVQVPVDRPVGVPVEKPYPVHVHRDVPVEVVHEVPYPVEVVEHVPVHVHVPVPRWRPVPVPHYLPKPVPVPAPYPVTILVKEHIWKKGGWW</sequence>
<reference evidence="1" key="1">
    <citation type="submission" date="2021-07" db="EMBL/GenBank/DDBJ databases">
        <authorList>
            <person name="Catto M.A."/>
            <person name="Jacobson A."/>
            <person name="Kennedy G."/>
            <person name="Labadie P."/>
            <person name="Hunt B.G."/>
            <person name="Srinivasan R."/>
        </authorList>
    </citation>
    <scope>NUCLEOTIDE SEQUENCE</scope>
    <source>
        <strain evidence="1">PL_HMW_Pooled</strain>
        <tissue evidence="1">Head</tissue>
    </source>
</reference>
<keyword evidence="2" id="KW-1185">Reference proteome</keyword>